<evidence type="ECO:0000313" key="1">
    <source>
        <dbReference type="EMBL" id="CZS92198.1"/>
    </source>
</evidence>
<organism evidence="1 2">
    <name type="scientific">Rhynchosporium agropyri</name>
    <dbReference type="NCBI Taxonomy" id="914238"/>
    <lineage>
        <taxon>Eukaryota</taxon>
        <taxon>Fungi</taxon>
        <taxon>Dikarya</taxon>
        <taxon>Ascomycota</taxon>
        <taxon>Pezizomycotina</taxon>
        <taxon>Leotiomycetes</taxon>
        <taxon>Helotiales</taxon>
        <taxon>Ploettnerulaceae</taxon>
        <taxon>Rhynchosporium</taxon>
    </lineage>
</organism>
<name>A0A1E1K271_9HELO</name>
<reference evidence="2" key="1">
    <citation type="submission" date="2016-03" db="EMBL/GenBank/DDBJ databases">
        <authorList>
            <person name="Guldener U."/>
        </authorList>
    </citation>
    <scope>NUCLEOTIDE SEQUENCE [LARGE SCALE GENOMIC DNA]</scope>
    <source>
        <strain evidence="2">04CH-RAC-A.6.1</strain>
    </source>
</reference>
<proteinExistence type="predicted"/>
<dbReference type="AlphaFoldDB" id="A0A1E1K271"/>
<evidence type="ECO:0000313" key="2">
    <source>
        <dbReference type="Proteomes" id="UP000178912"/>
    </source>
</evidence>
<accession>A0A1E1K271</accession>
<sequence length="227" mass="24582">MSFAGFPKRPATSSSFAAAAISIPNLVLERQLYYHFVAPSVLHKRVDMKELSAAGITHPPMLGSPDTPPVLSSAFRGRNQPGPSVRSQRQVSCVPDADFPPAQYISGLKRASGDIVHDGKNKKLVTVLAQAFDRRSVWLSSLLDIKLVSCDTERSTRATCSQPFSQSVPGNNELGSCAVKIMAPAYQQDYLTERYLPSTSASRLLEAGLPILRGVITALHGHLPLRT</sequence>
<gene>
    <name evidence="1" type="ORF">RAG0_02670</name>
</gene>
<keyword evidence="2" id="KW-1185">Reference proteome</keyword>
<protein>
    <submittedName>
        <fullName evidence="1">Uncharacterized protein</fullName>
    </submittedName>
</protein>
<dbReference type="EMBL" id="FJUX01000011">
    <property type="protein sequence ID" value="CZS92198.1"/>
    <property type="molecule type" value="Genomic_DNA"/>
</dbReference>
<dbReference type="Proteomes" id="UP000178912">
    <property type="component" value="Unassembled WGS sequence"/>
</dbReference>